<organism evidence="1 2">
    <name type="scientific">Quercus suber</name>
    <name type="common">Cork oak</name>
    <dbReference type="NCBI Taxonomy" id="58331"/>
    <lineage>
        <taxon>Eukaryota</taxon>
        <taxon>Viridiplantae</taxon>
        <taxon>Streptophyta</taxon>
        <taxon>Embryophyta</taxon>
        <taxon>Tracheophyta</taxon>
        <taxon>Spermatophyta</taxon>
        <taxon>Magnoliopsida</taxon>
        <taxon>eudicotyledons</taxon>
        <taxon>Gunneridae</taxon>
        <taxon>Pentapetalae</taxon>
        <taxon>rosids</taxon>
        <taxon>fabids</taxon>
        <taxon>Fagales</taxon>
        <taxon>Fagaceae</taxon>
        <taxon>Quercus</taxon>
    </lineage>
</organism>
<evidence type="ECO:0000313" key="1">
    <source>
        <dbReference type="EMBL" id="KAK7837264.1"/>
    </source>
</evidence>
<evidence type="ECO:0000313" key="2">
    <source>
        <dbReference type="Proteomes" id="UP000237347"/>
    </source>
</evidence>
<comment type="caution">
    <text evidence="1">The sequence shown here is derived from an EMBL/GenBank/DDBJ whole genome shotgun (WGS) entry which is preliminary data.</text>
</comment>
<keyword evidence="2" id="KW-1185">Reference proteome</keyword>
<protein>
    <submittedName>
        <fullName evidence="1">Udp-glycosyltransferase 73b4</fullName>
    </submittedName>
</protein>
<dbReference type="EMBL" id="PKMF04000332">
    <property type="protein sequence ID" value="KAK7837264.1"/>
    <property type="molecule type" value="Genomic_DNA"/>
</dbReference>
<sequence>MRQILVGEEAARAKALGEMARKAVEEGGSSYSDLNALIEELRKCVNRKCVNWCTKVPCEGNRIKLGTLYTKQGAVMGLNSKAFTNGLYMT</sequence>
<dbReference type="AlphaFoldDB" id="A0AAW0KDU1"/>
<gene>
    <name evidence="1" type="primary">UGT73B4_2</name>
    <name evidence="1" type="ORF">CFP56_021403</name>
</gene>
<name>A0AAW0KDU1_QUESU</name>
<accession>A0AAW0KDU1</accession>
<dbReference type="Proteomes" id="UP000237347">
    <property type="component" value="Unassembled WGS sequence"/>
</dbReference>
<reference evidence="1 2" key="1">
    <citation type="journal article" date="2018" name="Sci. Data">
        <title>The draft genome sequence of cork oak.</title>
        <authorList>
            <person name="Ramos A.M."/>
            <person name="Usie A."/>
            <person name="Barbosa P."/>
            <person name="Barros P.M."/>
            <person name="Capote T."/>
            <person name="Chaves I."/>
            <person name="Simoes F."/>
            <person name="Abreu I."/>
            <person name="Carrasquinho I."/>
            <person name="Faro C."/>
            <person name="Guimaraes J.B."/>
            <person name="Mendonca D."/>
            <person name="Nobrega F."/>
            <person name="Rodrigues L."/>
            <person name="Saibo N.J.M."/>
            <person name="Varela M.C."/>
            <person name="Egas C."/>
            <person name="Matos J."/>
            <person name="Miguel C.M."/>
            <person name="Oliveira M.M."/>
            <person name="Ricardo C.P."/>
            <person name="Goncalves S."/>
        </authorList>
    </citation>
    <scope>NUCLEOTIDE SEQUENCE [LARGE SCALE GENOMIC DNA]</scope>
    <source>
        <strain evidence="2">cv. HL8</strain>
    </source>
</reference>
<proteinExistence type="predicted"/>